<keyword evidence="3" id="KW-1185">Reference proteome</keyword>
<evidence type="ECO:0000313" key="3">
    <source>
        <dbReference type="Proteomes" id="UP001218218"/>
    </source>
</evidence>
<dbReference type="EMBL" id="JARIHO010000033">
    <property type="protein sequence ID" value="KAJ7334305.1"/>
    <property type="molecule type" value="Genomic_DNA"/>
</dbReference>
<evidence type="ECO:0000256" key="1">
    <source>
        <dbReference type="SAM" id="MobiDB-lite"/>
    </source>
</evidence>
<sequence>MPALLEASKPVSILASGLSFGSTPWAAAVVLSVVVGAAGTIHYTSPQRLTGVLVVAMADVKKTYLEAVENGALCASDAHIAEMFSNLQLAVSTIRQASLLSSLSHYAMLCDVLKGRTFTILHCLHEVHELGTRIEAISRTPRSTTEHIPDRDSDREKEDDEEDEDDLVSNPQSMRHIATVNLTHDLSTVEKLNDPADYFKEIEAIKRIEKEPRPKIADCKARRIQDEIKRAQDLDITYDKETRRWTFNVLAIVLSVG</sequence>
<feature type="compositionally biased region" description="Basic and acidic residues" evidence="1">
    <location>
        <begin position="144"/>
        <end position="156"/>
    </location>
</feature>
<protein>
    <submittedName>
        <fullName evidence="2">Uncharacterized protein</fullName>
    </submittedName>
</protein>
<gene>
    <name evidence="2" type="ORF">DFH08DRAFT_966030</name>
</gene>
<comment type="caution">
    <text evidence="2">The sequence shown here is derived from an EMBL/GenBank/DDBJ whole genome shotgun (WGS) entry which is preliminary data.</text>
</comment>
<dbReference type="Proteomes" id="UP001218218">
    <property type="component" value="Unassembled WGS sequence"/>
</dbReference>
<feature type="region of interest" description="Disordered" evidence="1">
    <location>
        <begin position="138"/>
        <end position="169"/>
    </location>
</feature>
<feature type="compositionally biased region" description="Acidic residues" evidence="1">
    <location>
        <begin position="157"/>
        <end position="167"/>
    </location>
</feature>
<organism evidence="2 3">
    <name type="scientific">Mycena albidolilacea</name>
    <dbReference type="NCBI Taxonomy" id="1033008"/>
    <lineage>
        <taxon>Eukaryota</taxon>
        <taxon>Fungi</taxon>
        <taxon>Dikarya</taxon>
        <taxon>Basidiomycota</taxon>
        <taxon>Agaricomycotina</taxon>
        <taxon>Agaricomycetes</taxon>
        <taxon>Agaricomycetidae</taxon>
        <taxon>Agaricales</taxon>
        <taxon>Marasmiineae</taxon>
        <taxon>Mycenaceae</taxon>
        <taxon>Mycena</taxon>
    </lineage>
</organism>
<proteinExistence type="predicted"/>
<name>A0AAD6ZQF9_9AGAR</name>
<evidence type="ECO:0000313" key="2">
    <source>
        <dbReference type="EMBL" id="KAJ7334305.1"/>
    </source>
</evidence>
<reference evidence="2" key="1">
    <citation type="submission" date="2023-03" db="EMBL/GenBank/DDBJ databases">
        <title>Massive genome expansion in bonnet fungi (Mycena s.s.) driven by repeated elements and novel gene families across ecological guilds.</title>
        <authorList>
            <consortium name="Lawrence Berkeley National Laboratory"/>
            <person name="Harder C.B."/>
            <person name="Miyauchi S."/>
            <person name="Viragh M."/>
            <person name="Kuo A."/>
            <person name="Thoen E."/>
            <person name="Andreopoulos B."/>
            <person name="Lu D."/>
            <person name="Skrede I."/>
            <person name="Drula E."/>
            <person name="Henrissat B."/>
            <person name="Morin E."/>
            <person name="Kohler A."/>
            <person name="Barry K."/>
            <person name="LaButti K."/>
            <person name="Morin E."/>
            <person name="Salamov A."/>
            <person name="Lipzen A."/>
            <person name="Mereny Z."/>
            <person name="Hegedus B."/>
            <person name="Baldrian P."/>
            <person name="Stursova M."/>
            <person name="Weitz H."/>
            <person name="Taylor A."/>
            <person name="Grigoriev I.V."/>
            <person name="Nagy L.G."/>
            <person name="Martin F."/>
            <person name="Kauserud H."/>
        </authorList>
    </citation>
    <scope>NUCLEOTIDE SEQUENCE</scope>
    <source>
        <strain evidence="2">CBHHK002</strain>
    </source>
</reference>
<dbReference type="AlphaFoldDB" id="A0AAD6ZQF9"/>
<accession>A0AAD6ZQF9</accession>